<keyword evidence="2" id="KW-0719">Serine esterase</keyword>
<dbReference type="AlphaFoldDB" id="A0A939IPK4"/>
<comment type="similarity">
    <text evidence="1">Belongs to the AB hydrolase superfamily. AB hydrolase 4 family.</text>
</comment>
<dbReference type="RefSeq" id="WP_206571762.1">
    <property type="nucleotide sequence ID" value="NZ_JAFKCV010000001.1"/>
</dbReference>
<evidence type="ECO:0000256" key="4">
    <source>
        <dbReference type="PIRSR" id="PIRSR005211-1"/>
    </source>
</evidence>
<evidence type="ECO:0000256" key="1">
    <source>
        <dbReference type="ARBA" id="ARBA00010884"/>
    </source>
</evidence>
<feature type="domain" description="AB hydrolase-1" evidence="5">
    <location>
        <begin position="68"/>
        <end position="309"/>
    </location>
</feature>
<comment type="caution">
    <text evidence="6">The sequence shown here is derived from an EMBL/GenBank/DDBJ whole genome shotgun (WGS) entry which is preliminary data.</text>
</comment>
<protein>
    <submittedName>
        <fullName evidence="6">Hydrolase</fullName>
    </submittedName>
</protein>
<dbReference type="InterPro" id="IPR029058">
    <property type="entry name" value="AB_hydrolase_fold"/>
</dbReference>
<dbReference type="GO" id="GO:0034338">
    <property type="term" value="F:short-chain carboxylesterase activity"/>
    <property type="evidence" value="ECO:0007669"/>
    <property type="project" value="TreeGrafter"/>
</dbReference>
<name>A0A939IPK4_9ALTE</name>
<dbReference type="Pfam" id="PF00561">
    <property type="entry name" value="Abhydrolase_1"/>
    <property type="match status" value="1"/>
</dbReference>
<gene>
    <name evidence="6" type="ORF">J0A66_00235</name>
</gene>
<sequence length="341" mass="38971">MPSAEFGQIVESDFKPPWWARNPHIQTIWPRLLQRRRPVQLNWESLDLPDGDFVELAWTPRPSDEKGLVICFHGLEGSVKSHYANDMLAEFNQQGWQAVMMHFRGCGSRPNRTLRAYHSGDTGDALYLLETLDRRFTSLPKVAVGFSLGANMLLKLLGEQVNQRFIKAAVAISPPFRLLECANSIGKGFSRLYQRYLLNSMCQRLLHKMKHFDYSDLSLDEEKVRSFRSFLDFDQHITAPLHGFRDALDYYGKCSAATFLSHIQTPTLVLHAKDDPFMSPSVVPSSNELSAFVRLELSKQGGHVGFMQGTPWRPRIWTHQRIVNFVRPYLENGQGTFGVAE</sequence>
<dbReference type="InterPro" id="IPR050960">
    <property type="entry name" value="AB_hydrolase_4_sf"/>
</dbReference>
<feature type="active site" description="Charge relay system" evidence="4">
    <location>
        <position position="275"/>
    </location>
</feature>
<evidence type="ECO:0000256" key="2">
    <source>
        <dbReference type="ARBA" id="ARBA00022487"/>
    </source>
</evidence>
<accession>A0A939IPK4</accession>
<dbReference type="PANTHER" id="PTHR10794">
    <property type="entry name" value="ABHYDROLASE DOMAIN-CONTAINING PROTEIN"/>
    <property type="match status" value="1"/>
</dbReference>
<organism evidence="6 7">
    <name type="scientific">Bowmanella dokdonensis</name>
    <dbReference type="NCBI Taxonomy" id="751969"/>
    <lineage>
        <taxon>Bacteria</taxon>
        <taxon>Pseudomonadati</taxon>
        <taxon>Pseudomonadota</taxon>
        <taxon>Gammaproteobacteria</taxon>
        <taxon>Alteromonadales</taxon>
        <taxon>Alteromonadaceae</taxon>
        <taxon>Bowmanella</taxon>
    </lineage>
</organism>
<feature type="active site" description="Charge relay system" evidence="4">
    <location>
        <position position="303"/>
    </location>
</feature>
<dbReference type="PROSITE" id="PS01133">
    <property type="entry name" value="UPF0017"/>
    <property type="match status" value="1"/>
</dbReference>
<dbReference type="InterPro" id="IPR000952">
    <property type="entry name" value="AB_hydrolase_4_CS"/>
</dbReference>
<dbReference type="GO" id="GO:0047372">
    <property type="term" value="F:monoacylglycerol lipase activity"/>
    <property type="evidence" value="ECO:0007669"/>
    <property type="project" value="TreeGrafter"/>
</dbReference>
<dbReference type="InterPro" id="IPR000073">
    <property type="entry name" value="AB_hydrolase_1"/>
</dbReference>
<keyword evidence="3 6" id="KW-0378">Hydrolase</keyword>
<evidence type="ECO:0000313" key="7">
    <source>
        <dbReference type="Proteomes" id="UP000664654"/>
    </source>
</evidence>
<dbReference type="Proteomes" id="UP000664654">
    <property type="component" value="Unassembled WGS sequence"/>
</dbReference>
<dbReference type="PIRSF" id="PIRSF005211">
    <property type="entry name" value="Ab_hydro_YheT"/>
    <property type="match status" value="1"/>
</dbReference>
<dbReference type="SUPFAM" id="SSF53474">
    <property type="entry name" value="alpha/beta-Hydrolases"/>
    <property type="match status" value="1"/>
</dbReference>
<evidence type="ECO:0000313" key="6">
    <source>
        <dbReference type="EMBL" id="MBN7823637.1"/>
    </source>
</evidence>
<dbReference type="Gene3D" id="3.40.50.1820">
    <property type="entry name" value="alpha/beta hydrolase"/>
    <property type="match status" value="1"/>
</dbReference>
<dbReference type="NCBIfam" id="NF008218">
    <property type="entry name" value="PRK10985.1"/>
    <property type="match status" value="1"/>
</dbReference>
<proteinExistence type="inferred from homology"/>
<dbReference type="InterPro" id="IPR012020">
    <property type="entry name" value="ABHD4"/>
</dbReference>
<evidence type="ECO:0000259" key="5">
    <source>
        <dbReference type="Pfam" id="PF00561"/>
    </source>
</evidence>
<dbReference type="EMBL" id="JAFKCV010000001">
    <property type="protein sequence ID" value="MBN7823637.1"/>
    <property type="molecule type" value="Genomic_DNA"/>
</dbReference>
<keyword evidence="7" id="KW-1185">Reference proteome</keyword>
<reference evidence="6" key="1">
    <citation type="submission" date="2021-03" db="EMBL/GenBank/DDBJ databases">
        <title>novel species isolated from a fishpond in China.</title>
        <authorList>
            <person name="Lu H."/>
            <person name="Cai Z."/>
        </authorList>
    </citation>
    <scope>NUCLEOTIDE SEQUENCE</scope>
    <source>
        <strain evidence="6">JCM 30855</strain>
    </source>
</reference>
<evidence type="ECO:0000256" key="3">
    <source>
        <dbReference type="ARBA" id="ARBA00022801"/>
    </source>
</evidence>
<feature type="active site" description="Charge relay system" evidence="4">
    <location>
        <position position="147"/>
    </location>
</feature>
<dbReference type="PANTHER" id="PTHR10794:SF94">
    <property type="entry name" value="ESTERASE YHET-RELATED"/>
    <property type="match status" value="1"/>
</dbReference>